<dbReference type="EMBL" id="BAABLX010000016">
    <property type="protein sequence ID" value="GAA4942461.1"/>
    <property type="molecule type" value="Genomic_DNA"/>
</dbReference>
<reference evidence="4" key="1">
    <citation type="journal article" date="2019" name="Int. J. Syst. Evol. Microbiol.">
        <title>The Global Catalogue of Microorganisms (GCM) 10K type strain sequencing project: providing services to taxonomists for standard genome sequencing and annotation.</title>
        <authorList>
            <consortium name="The Broad Institute Genomics Platform"/>
            <consortium name="The Broad Institute Genome Sequencing Center for Infectious Disease"/>
            <person name="Wu L."/>
            <person name="Ma J."/>
        </authorList>
    </citation>
    <scope>NUCLEOTIDE SEQUENCE [LARGE SCALE GENOMIC DNA]</scope>
    <source>
        <strain evidence="4">JCM 19134</strain>
    </source>
</reference>
<dbReference type="CDD" id="cd00586">
    <property type="entry name" value="4HBT"/>
    <property type="match status" value="1"/>
</dbReference>
<evidence type="ECO:0000256" key="2">
    <source>
        <dbReference type="ARBA" id="ARBA00022801"/>
    </source>
</evidence>
<comment type="caution">
    <text evidence="3">The sequence shown here is derived from an EMBL/GenBank/DDBJ whole genome shotgun (WGS) entry which is preliminary data.</text>
</comment>
<organism evidence="3 4">
    <name type="scientific">Halioxenophilus aromaticivorans</name>
    <dbReference type="NCBI Taxonomy" id="1306992"/>
    <lineage>
        <taxon>Bacteria</taxon>
        <taxon>Pseudomonadati</taxon>
        <taxon>Pseudomonadota</taxon>
        <taxon>Gammaproteobacteria</taxon>
        <taxon>Alteromonadales</taxon>
        <taxon>Alteromonadaceae</taxon>
        <taxon>Halioxenophilus</taxon>
    </lineage>
</organism>
<name>A0AAV3U2P2_9ALTE</name>
<dbReference type="InterPro" id="IPR029069">
    <property type="entry name" value="HotDog_dom_sf"/>
</dbReference>
<dbReference type="Proteomes" id="UP001409585">
    <property type="component" value="Unassembled WGS sequence"/>
</dbReference>
<evidence type="ECO:0000256" key="1">
    <source>
        <dbReference type="ARBA" id="ARBA00005953"/>
    </source>
</evidence>
<keyword evidence="4" id="KW-1185">Reference proteome</keyword>
<keyword evidence="2" id="KW-0378">Hydrolase</keyword>
<dbReference type="Gene3D" id="3.10.129.10">
    <property type="entry name" value="Hotdog Thioesterase"/>
    <property type="match status" value="1"/>
</dbReference>
<dbReference type="PANTHER" id="PTHR31793">
    <property type="entry name" value="4-HYDROXYBENZOYL-COA THIOESTERASE FAMILY MEMBER"/>
    <property type="match status" value="1"/>
</dbReference>
<dbReference type="InterPro" id="IPR050563">
    <property type="entry name" value="4-hydroxybenzoyl-CoA_TE"/>
</dbReference>
<protein>
    <submittedName>
        <fullName evidence="3">Thioesterase family protein</fullName>
    </submittedName>
</protein>
<proteinExistence type="inferred from homology"/>
<comment type="similarity">
    <text evidence="1">Belongs to the 4-hydroxybenzoyl-CoA thioesterase family.</text>
</comment>
<evidence type="ECO:0000313" key="3">
    <source>
        <dbReference type="EMBL" id="GAA4942461.1"/>
    </source>
</evidence>
<dbReference type="AlphaFoldDB" id="A0AAV3U2P2"/>
<dbReference type="Pfam" id="PF13279">
    <property type="entry name" value="4HBT_2"/>
    <property type="match status" value="1"/>
</dbReference>
<gene>
    <name evidence="3" type="ORF">GCM10025791_21210</name>
</gene>
<accession>A0AAV3U2P2</accession>
<sequence length="148" mass="16814">MVNPDSLRDQYAWFLPLTTRWMDNDIYGHINNVQYYSYFDTVTNHFLIEQCGLDIRRGDAIGYIVHSECNYLSGVAFPATLEGGLKVNKLGNSSVQYGLGIFEQGKSTACAFGNFTHVFVDRESERPVPIPLTIRTQLERLSQTRPSQ</sequence>
<dbReference type="SUPFAM" id="SSF54637">
    <property type="entry name" value="Thioesterase/thiol ester dehydrase-isomerase"/>
    <property type="match status" value="1"/>
</dbReference>
<dbReference type="GO" id="GO:0047617">
    <property type="term" value="F:fatty acyl-CoA hydrolase activity"/>
    <property type="evidence" value="ECO:0007669"/>
    <property type="project" value="TreeGrafter"/>
</dbReference>
<evidence type="ECO:0000313" key="4">
    <source>
        <dbReference type="Proteomes" id="UP001409585"/>
    </source>
</evidence>
<dbReference type="RefSeq" id="WP_345421383.1">
    <property type="nucleotide sequence ID" value="NZ_AP031496.1"/>
</dbReference>
<dbReference type="PANTHER" id="PTHR31793:SF27">
    <property type="entry name" value="NOVEL THIOESTERASE SUPERFAMILY DOMAIN AND SAPOSIN A-TYPE DOMAIN CONTAINING PROTEIN (0610012H03RIK)"/>
    <property type="match status" value="1"/>
</dbReference>